<feature type="chain" id="PRO_5015083610" evidence="1">
    <location>
        <begin position="25"/>
        <end position="84"/>
    </location>
</feature>
<evidence type="ECO:0000313" key="3">
    <source>
        <dbReference type="EMBL" id="PLW18784.1"/>
    </source>
</evidence>
<dbReference type="AlphaFoldDB" id="A0A2N5SXY6"/>
<feature type="signal peptide" evidence="1">
    <location>
        <begin position="1"/>
        <end position="24"/>
    </location>
</feature>
<protein>
    <submittedName>
        <fullName evidence="2">Uncharacterized protein</fullName>
    </submittedName>
</protein>
<keyword evidence="4" id="KW-1185">Reference proteome</keyword>
<comment type="caution">
    <text evidence="2">The sequence shown here is derived from an EMBL/GenBank/DDBJ whole genome shotgun (WGS) entry which is preliminary data.</text>
</comment>
<reference evidence="4 5" key="1">
    <citation type="submission" date="2017-11" db="EMBL/GenBank/DDBJ databases">
        <title>De novo assembly and phasing of dikaryotic genomes from two isolates of Puccinia coronata f. sp. avenae, the causal agent of oat crown rust.</title>
        <authorList>
            <person name="Miller M.E."/>
            <person name="Zhang Y."/>
            <person name="Omidvar V."/>
            <person name="Sperschneider J."/>
            <person name="Schwessinger B."/>
            <person name="Raley C."/>
            <person name="Palmer J.M."/>
            <person name="Garnica D."/>
            <person name="Upadhyaya N."/>
            <person name="Rathjen J."/>
            <person name="Taylor J.M."/>
            <person name="Park R.F."/>
            <person name="Dodds P.N."/>
            <person name="Hirsch C.D."/>
            <person name="Kianian S.F."/>
            <person name="Figueroa M."/>
        </authorList>
    </citation>
    <scope>NUCLEOTIDE SEQUENCE [LARGE SCALE GENOMIC DNA]</scope>
    <source>
        <strain evidence="2">12NC29</strain>
        <strain evidence="3">12SD80</strain>
    </source>
</reference>
<evidence type="ECO:0000313" key="2">
    <source>
        <dbReference type="EMBL" id="PLW18105.1"/>
    </source>
</evidence>
<dbReference type="Proteomes" id="UP000235388">
    <property type="component" value="Unassembled WGS sequence"/>
</dbReference>
<dbReference type="EMBL" id="PGCJ01000837">
    <property type="protein sequence ID" value="PLW18105.1"/>
    <property type="molecule type" value="Genomic_DNA"/>
</dbReference>
<keyword evidence="1" id="KW-0732">Signal</keyword>
<proteinExistence type="predicted"/>
<sequence>MQHFYFYSILVALILSIGLRTTFNANLVAYNCPDSSYAQALCSNNTAPLDPAAKSFVVVKPYPQDGKFNILCPPVRASALVAEF</sequence>
<evidence type="ECO:0000313" key="5">
    <source>
        <dbReference type="Proteomes" id="UP000235392"/>
    </source>
</evidence>
<evidence type="ECO:0000256" key="1">
    <source>
        <dbReference type="SAM" id="SignalP"/>
    </source>
</evidence>
<gene>
    <name evidence="2" type="ORF">PCANC_12701</name>
    <name evidence="3" type="ORF">PCASD_20755</name>
</gene>
<name>A0A2N5SXY6_9BASI</name>
<evidence type="ECO:0000313" key="4">
    <source>
        <dbReference type="Proteomes" id="UP000235388"/>
    </source>
</evidence>
<accession>A0A2N5SXY6</accession>
<dbReference type="EMBL" id="PGCI01000726">
    <property type="protein sequence ID" value="PLW18784.1"/>
    <property type="molecule type" value="Genomic_DNA"/>
</dbReference>
<dbReference type="Proteomes" id="UP000235392">
    <property type="component" value="Unassembled WGS sequence"/>
</dbReference>
<organism evidence="2 4">
    <name type="scientific">Puccinia coronata f. sp. avenae</name>
    <dbReference type="NCBI Taxonomy" id="200324"/>
    <lineage>
        <taxon>Eukaryota</taxon>
        <taxon>Fungi</taxon>
        <taxon>Dikarya</taxon>
        <taxon>Basidiomycota</taxon>
        <taxon>Pucciniomycotina</taxon>
        <taxon>Pucciniomycetes</taxon>
        <taxon>Pucciniales</taxon>
        <taxon>Pucciniaceae</taxon>
        <taxon>Puccinia</taxon>
    </lineage>
</organism>